<evidence type="ECO:0000256" key="1">
    <source>
        <dbReference type="SAM" id="MobiDB-lite"/>
    </source>
</evidence>
<dbReference type="Proteomes" id="UP000215335">
    <property type="component" value="Unassembled WGS sequence"/>
</dbReference>
<evidence type="ECO:0000313" key="2">
    <source>
        <dbReference type="EMBL" id="OXU19043.1"/>
    </source>
</evidence>
<feature type="region of interest" description="Disordered" evidence="1">
    <location>
        <begin position="51"/>
        <end position="97"/>
    </location>
</feature>
<dbReference type="AlphaFoldDB" id="A0A232EL04"/>
<accession>A0A232EL04</accession>
<feature type="compositionally biased region" description="Basic and acidic residues" evidence="1">
    <location>
        <begin position="84"/>
        <end position="97"/>
    </location>
</feature>
<dbReference type="EMBL" id="NNAY01003662">
    <property type="protein sequence ID" value="OXU19043.1"/>
    <property type="molecule type" value="Genomic_DNA"/>
</dbReference>
<protein>
    <submittedName>
        <fullName evidence="2">Uncharacterized protein</fullName>
    </submittedName>
</protein>
<gene>
    <name evidence="2" type="ORF">TSAR_012444</name>
</gene>
<evidence type="ECO:0000313" key="3">
    <source>
        <dbReference type="Proteomes" id="UP000215335"/>
    </source>
</evidence>
<name>A0A232EL04_9HYME</name>
<comment type="caution">
    <text evidence="2">The sequence shown here is derived from an EMBL/GenBank/DDBJ whole genome shotgun (WGS) entry which is preliminary data.</text>
</comment>
<proteinExistence type="predicted"/>
<reference evidence="2 3" key="1">
    <citation type="journal article" date="2017" name="Curr. Biol.">
        <title>The Evolution of Venom by Co-option of Single-Copy Genes.</title>
        <authorList>
            <person name="Martinson E.O."/>
            <person name="Mrinalini"/>
            <person name="Kelkar Y.D."/>
            <person name="Chang C.H."/>
            <person name="Werren J.H."/>
        </authorList>
    </citation>
    <scope>NUCLEOTIDE SEQUENCE [LARGE SCALE GENOMIC DNA]</scope>
    <source>
        <strain evidence="2 3">Alberta</strain>
        <tissue evidence="2">Whole body</tissue>
    </source>
</reference>
<sequence length="97" mass="11218">MDNNKMNQNYHPQNNYQGTIVTTIMSSNNVIIGRLGLAMETEEISKYSIMTTRGLSGEERPGDRSLPTSPRPISLCGEDSSQWFRREERREPRERQE</sequence>
<keyword evidence="3" id="KW-1185">Reference proteome</keyword>
<organism evidence="2 3">
    <name type="scientific">Trichomalopsis sarcophagae</name>
    <dbReference type="NCBI Taxonomy" id="543379"/>
    <lineage>
        <taxon>Eukaryota</taxon>
        <taxon>Metazoa</taxon>
        <taxon>Ecdysozoa</taxon>
        <taxon>Arthropoda</taxon>
        <taxon>Hexapoda</taxon>
        <taxon>Insecta</taxon>
        <taxon>Pterygota</taxon>
        <taxon>Neoptera</taxon>
        <taxon>Endopterygota</taxon>
        <taxon>Hymenoptera</taxon>
        <taxon>Apocrita</taxon>
        <taxon>Proctotrupomorpha</taxon>
        <taxon>Chalcidoidea</taxon>
        <taxon>Pteromalidae</taxon>
        <taxon>Pteromalinae</taxon>
        <taxon>Trichomalopsis</taxon>
    </lineage>
</organism>